<evidence type="ECO:0000256" key="4">
    <source>
        <dbReference type="SAM" id="Phobius"/>
    </source>
</evidence>
<dbReference type="AlphaFoldDB" id="A0A163LP00"/>
<feature type="transmembrane region" description="Helical" evidence="4">
    <location>
        <begin position="1117"/>
        <end position="1139"/>
    </location>
</feature>
<evidence type="ECO:0000313" key="6">
    <source>
        <dbReference type="EMBL" id="KZM27969.1"/>
    </source>
</evidence>
<feature type="compositionally biased region" description="Polar residues" evidence="3">
    <location>
        <begin position="645"/>
        <end position="654"/>
    </location>
</feature>
<keyword evidence="4" id="KW-0812">Transmembrane</keyword>
<dbReference type="PROSITE" id="PS00028">
    <property type="entry name" value="ZINC_FINGER_C2H2_1"/>
    <property type="match status" value="1"/>
</dbReference>
<feature type="compositionally biased region" description="Polar residues" evidence="3">
    <location>
        <begin position="112"/>
        <end position="122"/>
    </location>
</feature>
<feature type="domain" description="C2H2-type" evidence="5">
    <location>
        <begin position="285"/>
        <end position="310"/>
    </location>
</feature>
<sequence length="1142" mass="127704">MESPSFDHLHVDVNDEQDPLPKRYRSRSSGYIDHLEEQARWDRRDREHQLKRYRESKKSPWTNHGSTSQRLVVPVFETARGRGPGRRGSNGTQRNESPRAFHEEEVRPGTRQMRNSDLNQGGSAPPPPPPPPQMSSRPMSQIYGGIGYVPIYIPPAAPVQPSDLVSKAEKSRIKVAILDTGLENTTSDQNDDKDDHGTMLRHLETGNKYGPNLGYDDILEPALNSDLLLLSPRSARSSLTGPSLSTPATLRCPVESCDSEFHGTYRKGNLTEHVRRAHTEFAFKYQCKSPGCEKLYKRQDGLLRHHMRKHPELAVAPVPTRWQFELSPKKDQELDPIPQNDVLDRDMPLEMSKVVEVIEKLTAIGVPDSLFAPSGGKQNSGNVITTEEQDLQGYRDEHDPQSIVQAAAPSDLEAWLSWSEDTREISSSPSNLDSNSQGFPWHEKDFDSHADEIASVDNSVQPFKGKSSIWDSSIWGSSKKNKTAREDKAREKKEEKYHLEQEVKEAEEVAELSQDQLPSAYEKEDDSVSVDSSYAASVFSIASLASAATDLSQASGYSAVQIATATRELINIFQEDKFLVPLYQSAMLSTSIGPDRLLRNLRRLFKSYAKDLGEEAEERLDFLASRLVALRARDLAQSIVRKFQPDQSMSQNNTAHHEKSDDESSDEELGSSSVNDSHFDDTRIFREFLVRSTAFATLCTQIQSFVLSRSYEPATAEPRDSAQGPKVATCAPSTKGLEEVDSKTWRRWSSDVAQTVDAIFIHDTQLVCSLLTQLAFDAFSLVTDRAFIATGLLEPPLSPGFIRLRWDCGCGENIFSDIKELQKGGIRELAARMQDSTGVKVVPSSYNQRSGNQQYSIPVHLKWFRSTPTSSQTGRRKTTRLSSDQSSTTASTTTCAANQGSKPHKPMLHLMACVHDGRSGMILQQDRIEELFTDCALIQFLRTQYRKRRSRLRTILSLKCVQGIFFVKFHLPMGSSVIIRPHGVSCIPLDSISSSSATTMCECLPPKARVEPINTAEYQCYPVPPKTFPPVPPEYLRSLFTCHKEPHPMSTWIIQQLPKRKWGELFGQPDQPAEGWGIYYKEGWDPGMIAIFVFLLLLASLLFGILWTALRSDIQGAFGVASWIVAIGGALLAVIVTQVDNM</sequence>
<dbReference type="PROSITE" id="PS50157">
    <property type="entry name" value="ZINC_FINGER_C2H2_2"/>
    <property type="match status" value="1"/>
</dbReference>
<protein>
    <recommendedName>
        <fullName evidence="5">C2H2-type domain-containing protein</fullName>
    </recommendedName>
</protein>
<dbReference type="SMART" id="SM00355">
    <property type="entry name" value="ZnF_C2H2"/>
    <property type="match status" value="2"/>
</dbReference>
<evidence type="ECO:0000256" key="1">
    <source>
        <dbReference type="PROSITE-ProRule" id="PRU00042"/>
    </source>
</evidence>
<evidence type="ECO:0000313" key="7">
    <source>
        <dbReference type="Proteomes" id="UP000076837"/>
    </source>
</evidence>
<feature type="region of interest" description="Disordered" evidence="3">
    <location>
        <begin position="867"/>
        <end position="902"/>
    </location>
</feature>
<feature type="transmembrane region" description="Helical" evidence="4">
    <location>
        <begin position="1088"/>
        <end position="1110"/>
    </location>
</feature>
<organism evidence="6 7">
    <name type="scientific">Didymella rabiei</name>
    <name type="common">Chickpea ascochyta blight fungus</name>
    <name type="synonym">Mycosphaerella rabiei</name>
    <dbReference type="NCBI Taxonomy" id="5454"/>
    <lineage>
        <taxon>Eukaryota</taxon>
        <taxon>Fungi</taxon>
        <taxon>Dikarya</taxon>
        <taxon>Ascomycota</taxon>
        <taxon>Pezizomycotina</taxon>
        <taxon>Dothideomycetes</taxon>
        <taxon>Pleosporomycetidae</taxon>
        <taxon>Pleosporales</taxon>
        <taxon>Pleosporineae</taxon>
        <taxon>Didymellaceae</taxon>
        <taxon>Ascochyta</taxon>
    </lineage>
</organism>
<gene>
    <name evidence="6" type="ORF">ST47_g883</name>
</gene>
<feature type="compositionally biased region" description="Basic and acidic residues" evidence="3">
    <location>
        <begin position="96"/>
        <end position="108"/>
    </location>
</feature>
<feature type="compositionally biased region" description="Low complexity" evidence="3">
    <location>
        <begin position="882"/>
        <end position="894"/>
    </location>
</feature>
<dbReference type="InterPro" id="IPR013087">
    <property type="entry name" value="Znf_C2H2_type"/>
</dbReference>
<feature type="compositionally biased region" description="Polar residues" evidence="3">
    <location>
        <begin position="59"/>
        <end position="70"/>
    </location>
</feature>
<feature type="compositionally biased region" description="Basic and acidic residues" evidence="3">
    <location>
        <begin position="33"/>
        <end position="58"/>
    </location>
</feature>
<feature type="compositionally biased region" description="Pro residues" evidence="3">
    <location>
        <begin position="124"/>
        <end position="133"/>
    </location>
</feature>
<dbReference type="Proteomes" id="UP000076837">
    <property type="component" value="Unassembled WGS sequence"/>
</dbReference>
<feature type="compositionally biased region" description="Basic and acidic residues" evidence="3">
    <location>
        <begin position="1"/>
        <end position="13"/>
    </location>
</feature>
<feature type="region of interest" description="Disordered" evidence="3">
    <location>
        <begin position="424"/>
        <end position="444"/>
    </location>
</feature>
<evidence type="ECO:0000259" key="5">
    <source>
        <dbReference type="PROSITE" id="PS50157"/>
    </source>
</evidence>
<dbReference type="EMBL" id="JYNV01000041">
    <property type="protein sequence ID" value="KZM27969.1"/>
    <property type="molecule type" value="Genomic_DNA"/>
</dbReference>
<keyword evidence="1" id="KW-0863">Zinc-finger</keyword>
<evidence type="ECO:0000256" key="3">
    <source>
        <dbReference type="SAM" id="MobiDB-lite"/>
    </source>
</evidence>
<keyword evidence="7" id="KW-1185">Reference proteome</keyword>
<proteinExistence type="predicted"/>
<dbReference type="GO" id="GO:0008270">
    <property type="term" value="F:zinc ion binding"/>
    <property type="evidence" value="ECO:0007669"/>
    <property type="project" value="UniProtKB-KW"/>
</dbReference>
<feature type="region of interest" description="Disordered" evidence="3">
    <location>
        <begin position="643"/>
        <end position="675"/>
    </location>
</feature>
<feature type="region of interest" description="Disordered" evidence="3">
    <location>
        <begin position="1"/>
        <end position="141"/>
    </location>
</feature>
<reference evidence="6 7" key="1">
    <citation type="journal article" date="2016" name="Sci. Rep.">
        <title>Draft genome sequencing and secretome analysis of fungal phytopathogen Ascochyta rabiei provides insight into the necrotrophic effector repertoire.</title>
        <authorList>
            <person name="Verma S."/>
            <person name="Gazara R.K."/>
            <person name="Nizam S."/>
            <person name="Parween S."/>
            <person name="Chattopadhyay D."/>
            <person name="Verma P.K."/>
        </authorList>
    </citation>
    <scope>NUCLEOTIDE SEQUENCE [LARGE SCALE GENOMIC DNA]</scope>
    <source>
        <strain evidence="6 7">ArDII</strain>
    </source>
</reference>
<keyword evidence="1" id="KW-0862">Zinc</keyword>
<name>A0A163LP00_DIDRA</name>
<keyword evidence="1" id="KW-0479">Metal-binding</keyword>
<dbReference type="Gene3D" id="3.30.160.60">
    <property type="entry name" value="Classic Zinc Finger"/>
    <property type="match status" value="1"/>
</dbReference>
<keyword evidence="2" id="KW-0175">Coiled coil</keyword>
<feature type="compositionally biased region" description="Low complexity" evidence="3">
    <location>
        <begin position="426"/>
        <end position="436"/>
    </location>
</feature>
<accession>A0A163LP00</accession>
<comment type="caution">
    <text evidence="6">The sequence shown here is derived from an EMBL/GenBank/DDBJ whole genome shotgun (WGS) entry which is preliminary data.</text>
</comment>
<dbReference type="STRING" id="5454.A0A163LP00"/>
<keyword evidence="4" id="KW-1133">Transmembrane helix</keyword>
<evidence type="ECO:0000256" key="2">
    <source>
        <dbReference type="SAM" id="Coils"/>
    </source>
</evidence>
<keyword evidence="4" id="KW-0472">Membrane</keyword>
<feature type="coiled-coil region" evidence="2">
    <location>
        <begin position="489"/>
        <end position="516"/>
    </location>
</feature>